<sequence>MKSYGADLEPTPDPTPHEIAAVSRERTAVRHDHRPYGDDRHAGVLLTPASVTSATSARTASFGRPAAHGRPSPPTSRHPPPPPPPPPPPTSMAGESQRWVATQRSERVPAPAAAAAWADAEGSPELVAAGRRRRWPEAFRALPLSLPTPMPPVPPVPMRADAGHAPGPRGRGMDLPHGHAAAAAASPPRSGVPGRDDPLVSTASTATTGPALSPEIGPPPLPAAGAVSPVAAGPPPANPLIRALLRSDFRPMTPLDPPPPPPAGARATTAMPSATEEPGCLARRSWRHLEMDALLPSAEAANGLMPSFAGLCQILRGEQACLLDAIGQLDRLIAALAQASASPGRAAAAAAAAVGSDGTPLEATAPAVGREQLDQATAAVQTAVREARVDVVEHCLFLQQQIEKASSDMVSAVQATQTRVAQLHETAAASEARHTAALAAACGSLMADLTATLPRLLQQASDAAAVARTPGPAAAVPTAAAAADEPTPVQTLLDRAVTQILQEIAALRDRLPHAVAPTASLATRGGAVATTDVSREMSGLPLTPPVHAPARVLAPPSALPRPLAIEAAPPPTAAVWDALTAIDQRVQHFQDETAQRSAAMADRFAGLMARLIDASEAQGAEARAQAALTTAMLERLAVAPPSRIAPASTRTSASLPPPPSDIDPTAAAAVPKATVPTRAVGTQCGLPARPKMRTRGTATPGEPRFTLNAVPATRAVAVATQSTQTAPDSPACQPAEPSASALAMLVAAAQRDIGVAAPIASAPSPSRDASADPSEAMTVPSPPPPPPGAGKGKRKRAKALTVTATATRSKQARRIDGPAAIKPSAAPVPVALAAAADQTVPSVPCRPPPSPQPTRTEALSRTLPEKTAAAGAAEHDVVYVLDGSSPAPMASQASVMDPTADAVPSPPLAARATMAPPTDLFTDPFF</sequence>
<protein>
    <submittedName>
        <fullName evidence="2">Uncharacterized protein</fullName>
    </submittedName>
</protein>
<dbReference type="EMBL" id="ML014226">
    <property type="protein sequence ID" value="RKP00260.1"/>
    <property type="molecule type" value="Genomic_DNA"/>
</dbReference>
<dbReference type="Proteomes" id="UP000274922">
    <property type="component" value="Unassembled WGS sequence"/>
</dbReference>
<keyword evidence="3" id="KW-1185">Reference proteome</keyword>
<name>A0A4P9X5H1_9FUNG</name>
<accession>A0A4P9X5H1</accession>
<dbReference type="AlphaFoldDB" id="A0A4P9X5H1"/>
<feature type="compositionally biased region" description="Basic and acidic residues" evidence="1">
    <location>
        <begin position="24"/>
        <end position="42"/>
    </location>
</feature>
<feature type="region of interest" description="Disordered" evidence="1">
    <location>
        <begin position="758"/>
        <end position="811"/>
    </location>
</feature>
<organism evidence="2 3">
    <name type="scientific">Caulochytrium protostelioides</name>
    <dbReference type="NCBI Taxonomy" id="1555241"/>
    <lineage>
        <taxon>Eukaryota</taxon>
        <taxon>Fungi</taxon>
        <taxon>Fungi incertae sedis</taxon>
        <taxon>Chytridiomycota</taxon>
        <taxon>Chytridiomycota incertae sedis</taxon>
        <taxon>Chytridiomycetes</taxon>
        <taxon>Caulochytriales</taxon>
        <taxon>Caulochytriaceae</taxon>
        <taxon>Caulochytrium</taxon>
    </lineage>
</organism>
<feature type="region of interest" description="Disordered" evidence="1">
    <location>
        <begin position="24"/>
        <end position="129"/>
    </location>
</feature>
<evidence type="ECO:0000313" key="3">
    <source>
        <dbReference type="Proteomes" id="UP000274922"/>
    </source>
</evidence>
<feature type="compositionally biased region" description="Low complexity" evidence="1">
    <location>
        <begin position="47"/>
        <end position="61"/>
    </location>
</feature>
<feature type="region of interest" description="Disordered" evidence="1">
    <location>
        <begin position="888"/>
        <end position="926"/>
    </location>
</feature>
<proteinExistence type="predicted"/>
<evidence type="ECO:0000256" key="1">
    <source>
        <dbReference type="SAM" id="MobiDB-lite"/>
    </source>
</evidence>
<feature type="region of interest" description="Disordered" evidence="1">
    <location>
        <begin position="682"/>
        <end position="705"/>
    </location>
</feature>
<feature type="compositionally biased region" description="Pro residues" evidence="1">
    <location>
        <begin position="71"/>
        <end position="90"/>
    </location>
</feature>
<gene>
    <name evidence="2" type="ORF">CXG81DRAFT_27018</name>
</gene>
<reference evidence="3" key="1">
    <citation type="journal article" date="2018" name="Nat. Microbiol.">
        <title>Leveraging single-cell genomics to expand the fungal tree of life.</title>
        <authorList>
            <person name="Ahrendt S.R."/>
            <person name="Quandt C.A."/>
            <person name="Ciobanu D."/>
            <person name="Clum A."/>
            <person name="Salamov A."/>
            <person name="Andreopoulos B."/>
            <person name="Cheng J.F."/>
            <person name="Woyke T."/>
            <person name="Pelin A."/>
            <person name="Henrissat B."/>
            <person name="Reynolds N.K."/>
            <person name="Benny G.L."/>
            <person name="Smith M.E."/>
            <person name="James T.Y."/>
            <person name="Grigoriev I.V."/>
        </authorList>
    </citation>
    <scope>NUCLEOTIDE SEQUENCE [LARGE SCALE GENOMIC DNA]</scope>
    <source>
        <strain evidence="3">ATCC 52028</strain>
    </source>
</reference>
<evidence type="ECO:0000313" key="2">
    <source>
        <dbReference type="EMBL" id="RKP00260.1"/>
    </source>
</evidence>
<feature type="compositionally biased region" description="Low complexity" evidence="1">
    <location>
        <begin position="109"/>
        <end position="120"/>
    </location>
</feature>
<feature type="region of interest" description="Disordered" evidence="1">
    <location>
        <begin position="160"/>
        <end position="220"/>
    </location>
</feature>
<feature type="compositionally biased region" description="Low complexity" evidence="1">
    <location>
        <begin position="758"/>
        <end position="776"/>
    </location>
</feature>